<proteinExistence type="predicted"/>
<sequence length="60" mass="6883">MEIAGRYAYPLHVHSMAGHIMDSSVRILHRDERFTRTGLVKRVAVYGPTPIGETREPLRH</sequence>
<protein>
    <submittedName>
        <fullName evidence="1">Uncharacterized protein</fullName>
    </submittedName>
</protein>
<comment type="caution">
    <text evidence="1">The sequence shown here is derived from an EMBL/GenBank/DDBJ whole genome shotgun (WGS) entry which is preliminary data.</text>
</comment>
<keyword evidence="2" id="KW-1185">Reference proteome</keyword>
<organism evidence="1 2">
    <name type="scientific">Dreissena polymorpha</name>
    <name type="common">Zebra mussel</name>
    <name type="synonym">Mytilus polymorpha</name>
    <dbReference type="NCBI Taxonomy" id="45954"/>
    <lineage>
        <taxon>Eukaryota</taxon>
        <taxon>Metazoa</taxon>
        <taxon>Spiralia</taxon>
        <taxon>Lophotrochozoa</taxon>
        <taxon>Mollusca</taxon>
        <taxon>Bivalvia</taxon>
        <taxon>Autobranchia</taxon>
        <taxon>Heteroconchia</taxon>
        <taxon>Euheterodonta</taxon>
        <taxon>Imparidentia</taxon>
        <taxon>Neoheterodontei</taxon>
        <taxon>Myida</taxon>
        <taxon>Dreissenoidea</taxon>
        <taxon>Dreissenidae</taxon>
        <taxon>Dreissena</taxon>
    </lineage>
</organism>
<evidence type="ECO:0000313" key="1">
    <source>
        <dbReference type="EMBL" id="KAH3794518.1"/>
    </source>
</evidence>
<dbReference type="AlphaFoldDB" id="A0A9D4FBR9"/>
<dbReference type="Proteomes" id="UP000828390">
    <property type="component" value="Unassembled WGS sequence"/>
</dbReference>
<name>A0A9D4FBR9_DREPO</name>
<gene>
    <name evidence="1" type="ORF">DPMN_148052</name>
</gene>
<evidence type="ECO:0000313" key="2">
    <source>
        <dbReference type="Proteomes" id="UP000828390"/>
    </source>
</evidence>
<reference evidence="1" key="1">
    <citation type="journal article" date="2019" name="bioRxiv">
        <title>The Genome of the Zebra Mussel, Dreissena polymorpha: A Resource for Invasive Species Research.</title>
        <authorList>
            <person name="McCartney M.A."/>
            <person name="Auch B."/>
            <person name="Kono T."/>
            <person name="Mallez S."/>
            <person name="Zhang Y."/>
            <person name="Obille A."/>
            <person name="Becker A."/>
            <person name="Abrahante J.E."/>
            <person name="Garbe J."/>
            <person name="Badalamenti J.P."/>
            <person name="Herman A."/>
            <person name="Mangelson H."/>
            <person name="Liachko I."/>
            <person name="Sullivan S."/>
            <person name="Sone E.D."/>
            <person name="Koren S."/>
            <person name="Silverstein K.A.T."/>
            <person name="Beckman K.B."/>
            <person name="Gohl D.M."/>
        </authorList>
    </citation>
    <scope>NUCLEOTIDE SEQUENCE</scope>
    <source>
        <strain evidence="1">Duluth1</strain>
        <tissue evidence="1">Whole animal</tissue>
    </source>
</reference>
<reference evidence="1" key="2">
    <citation type="submission" date="2020-11" db="EMBL/GenBank/DDBJ databases">
        <authorList>
            <person name="McCartney M.A."/>
            <person name="Auch B."/>
            <person name="Kono T."/>
            <person name="Mallez S."/>
            <person name="Becker A."/>
            <person name="Gohl D.M."/>
            <person name="Silverstein K.A.T."/>
            <person name="Koren S."/>
            <person name="Bechman K.B."/>
            <person name="Herman A."/>
            <person name="Abrahante J.E."/>
            <person name="Garbe J."/>
        </authorList>
    </citation>
    <scope>NUCLEOTIDE SEQUENCE</scope>
    <source>
        <strain evidence="1">Duluth1</strain>
        <tissue evidence="1">Whole animal</tissue>
    </source>
</reference>
<accession>A0A9D4FBR9</accession>
<dbReference type="EMBL" id="JAIWYP010000007">
    <property type="protein sequence ID" value="KAH3794518.1"/>
    <property type="molecule type" value="Genomic_DNA"/>
</dbReference>